<feature type="domain" description="MmeI-like target recognition" evidence="8">
    <location>
        <begin position="1094"/>
        <end position="1273"/>
    </location>
</feature>
<dbReference type="SUPFAM" id="SSF53335">
    <property type="entry name" value="S-adenosyl-L-methionine-dependent methyltransferases"/>
    <property type="match status" value="1"/>
</dbReference>
<evidence type="ECO:0000256" key="3">
    <source>
        <dbReference type="ARBA" id="ARBA00022679"/>
    </source>
</evidence>
<feature type="domain" description="Type II methyltransferase M.TaqI-like" evidence="7">
    <location>
        <begin position="712"/>
        <end position="997"/>
    </location>
</feature>
<sequence>MSRNANRQFRKRRTGADRTRGHQDWIELIDTDGPWLSLPVLTATWPELDAVTPEQRQQLKHAHNDWSIAQDDPAALTTWLRAILADFLGWGDKGLHFASRPGEPVDGIAPIHIGQHDTTVEPSFTLHDGEHVRLIGLVTPRGTHPAKRMPGETWAAAPIDRLVRLCNANQVDLGMATDGRHLALVYAPADGASAYGVFDTETITEGGDRDVLRALYSLLNLRRFTDYEPAQQLPALFKESAEKEEDLTETLGVQVRRAVELLVEAIGRAHLAKKRRDGTGITVTAEDGTTRLVEADEVYRGAVTVMMRLVFLLFAEERRLLPADNPLYAESYSIAEAAEQLRETADSGSEAHLEQSHRHWLRLLALFNAVHRGVDTPELAIPAYGGSLFDPATHPWLTDMAEPLAIDDRTVHNVLKSVTTVWMSAGRQRSPKSLNGLQLASGKRPRGEWRKLNFDRLGVEQIGYVYEGLLAWEGRWADDIVVGLIGSQSKEAEVYLTDLEDMRRAVSGDVDALAAELYERFEKQRKTGIGSASAIAKLLAPMDTEQTERAMRDLRAVTGNDGSLAERLLPFYGIIRADLRGQATVVLKDMLYMTESELRGNTGAHYTPRKLADEVVKGALEPLVYEPGPLQTADESEWKLKSSKDILGLKVADIAMGSAAFLVAACRFLSARLLEAWKIEDDPRAAVLEGDESEGAGEDPNLVEARRLIIEHCLYGADINPAAVEMAKLSLWLVSMDKDRPFTFLDDRLVCGDSLLGITNVEQLEYMHLDPVEGRRLHEGTILDYTAHVRDIVAEAAEARKAIAEIGDKSATDQEMKRELLERAQELTAEVYRYADLLVGAGLAGSVKSGGSKDPNRREAMADEDERRKENLWLIAADLGSNQTDEAREYLDRQAAQWLRTDKPIGAFERDPIHWALVFPEVFEVGGFNAVIGNPPFLGGQRLRGSLGYSYREYVVEFIGRGARGSADLVAYFLLRAEDLLSTSGQTGLIATNTLAQGDTREVGLDQVVAEGGAIRSAIKSEPWPSKSAVLEYCVVWTSKFELGENSQRYFDRAVVEQAISSSLDLESRATGRLERLEANSDIAFQGSNILGLGFTMDPDSAKSIINEERKYAEVLFPYLNGQDLNQSPSITSSRWVINFRDWTEARAKDYPRCYEQVVRLVKPERSGNANRQRREFWWRFTRPTLELYDAISGMERTIVLARVSKTALPLMVETGQVFNEKIVVFASNDFGLLALLSSSPHYWWSIKYSSTRTGDLNYSPTDVFHTLPRPELSSVLRALGERLDSERRELMLARQAGLTDTYNMVHDRAKSDADILNLREIHRLIDIEVCRCYGWDDLIPELAHDHYETRQGDRYTIAPGPRQEILDRLLEENQRRYAEEVKQGLHLKGSAAKKAAKKASKPKPQTEGQDSLF</sequence>
<evidence type="ECO:0000256" key="5">
    <source>
        <dbReference type="ARBA" id="ARBA00047942"/>
    </source>
</evidence>
<dbReference type="InterPro" id="IPR029063">
    <property type="entry name" value="SAM-dependent_MTases_sf"/>
</dbReference>
<evidence type="ECO:0000256" key="6">
    <source>
        <dbReference type="SAM" id="MobiDB-lite"/>
    </source>
</evidence>
<feature type="compositionally biased region" description="Basic and acidic residues" evidence="6">
    <location>
        <begin position="854"/>
        <end position="865"/>
    </location>
</feature>
<proteinExistence type="predicted"/>
<evidence type="ECO:0000313" key="9">
    <source>
        <dbReference type="EMBL" id="GLI44512.1"/>
    </source>
</evidence>
<keyword evidence="4" id="KW-0949">S-adenosyl-L-methionine</keyword>
<name>A0A9W6GCW9_9ACTN</name>
<organism evidence="9 10">
    <name type="scientific">Glycomyces algeriensis</name>
    <dbReference type="NCBI Taxonomy" id="256037"/>
    <lineage>
        <taxon>Bacteria</taxon>
        <taxon>Bacillati</taxon>
        <taxon>Actinomycetota</taxon>
        <taxon>Actinomycetes</taxon>
        <taxon>Glycomycetales</taxon>
        <taxon>Glycomycetaceae</taxon>
        <taxon>Glycomyces</taxon>
    </lineage>
</organism>
<feature type="region of interest" description="Disordered" evidence="6">
    <location>
        <begin position="1382"/>
        <end position="1414"/>
    </location>
</feature>
<dbReference type="GO" id="GO:0032259">
    <property type="term" value="P:methylation"/>
    <property type="evidence" value="ECO:0007669"/>
    <property type="project" value="UniProtKB-KW"/>
</dbReference>
<comment type="caution">
    <text evidence="9">The sequence shown here is derived from an EMBL/GenBank/DDBJ whole genome shotgun (WGS) entry which is preliminary data.</text>
</comment>
<dbReference type="Proteomes" id="UP001144313">
    <property type="component" value="Unassembled WGS sequence"/>
</dbReference>
<dbReference type="GO" id="GO:0009007">
    <property type="term" value="F:site-specific DNA-methyltransferase (adenine-specific) activity"/>
    <property type="evidence" value="ECO:0007669"/>
    <property type="project" value="UniProtKB-EC"/>
</dbReference>
<evidence type="ECO:0000256" key="2">
    <source>
        <dbReference type="ARBA" id="ARBA00022603"/>
    </source>
</evidence>
<evidence type="ECO:0000259" key="7">
    <source>
        <dbReference type="Pfam" id="PF07669"/>
    </source>
</evidence>
<evidence type="ECO:0000256" key="4">
    <source>
        <dbReference type="ARBA" id="ARBA00022691"/>
    </source>
</evidence>
<dbReference type="GO" id="GO:0006304">
    <property type="term" value="P:DNA modification"/>
    <property type="evidence" value="ECO:0007669"/>
    <property type="project" value="InterPro"/>
</dbReference>
<dbReference type="Gene3D" id="3.40.50.150">
    <property type="entry name" value="Vaccinia Virus protein VP39"/>
    <property type="match status" value="2"/>
</dbReference>
<dbReference type="RefSeq" id="WP_270118074.1">
    <property type="nucleotide sequence ID" value="NZ_BAAAOL010000007.1"/>
</dbReference>
<dbReference type="PANTHER" id="PTHR33841:SF1">
    <property type="entry name" value="DNA METHYLTRANSFERASE A"/>
    <property type="match status" value="1"/>
</dbReference>
<dbReference type="InterPro" id="IPR011639">
    <property type="entry name" value="MethylTrfase_TaqI-like_dom"/>
</dbReference>
<keyword evidence="2" id="KW-0489">Methyltransferase</keyword>
<dbReference type="InterPro" id="IPR050953">
    <property type="entry name" value="N4_N6_ade-DNA_methylase"/>
</dbReference>
<reference evidence="9" key="1">
    <citation type="submission" date="2022-12" db="EMBL/GenBank/DDBJ databases">
        <title>Reference genome sequencing for broad-spectrum identification of bacterial and archaeal isolates by mass spectrometry.</title>
        <authorList>
            <person name="Sekiguchi Y."/>
            <person name="Tourlousse D.M."/>
        </authorList>
    </citation>
    <scope>NUCLEOTIDE SEQUENCE</scope>
    <source>
        <strain evidence="9">LLR39Z86</strain>
    </source>
</reference>
<dbReference type="EC" id="2.1.1.72" evidence="1"/>
<evidence type="ECO:0000313" key="10">
    <source>
        <dbReference type="Proteomes" id="UP001144313"/>
    </source>
</evidence>
<evidence type="ECO:0000256" key="1">
    <source>
        <dbReference type="ARBA" id="ARBA00011900"/>
    </source>
</evidence>
<dbReference type="Pfam" id="PF07669">
    <property type="entry name" value="Eco57I"/>
    <property type="match status" value="1"/>
</dbReference>
<protein>
    <recommendedName>
        <fullName evidence="1">site-specific DNA-methyltransferase (adenine-specific)</fullName>
        <ecNumber evidence="1">2.1.1.72</ecNumber>
    </recommendedName>
</protein>
<feature type="region of interest" description="Disordered" evidence="6">
    <location>
        <begin position="846"/>
        <end position="865"/>
    </location>
</feature>
<comment type="catalytic activity">
    <reaction evidence="5">
        <text>a 2'-deoxyadenosine in DNA + S-adenosyl-L-methionine = an N(6)-methyl-2'-deoxyadenosine in DNA + S-adenosyl-L-homocysteine + H(+)</text>
        <dbReference type="Rhea" id="RHEA:15197"/>
        <dbReference type="Rhea" id="RHEA-COMP:12418"/>
        <dbReference type="Rhea" id="RHEA-COMP:12419"/>
        <dbReference type="ChEBI" id="CHEBI:15378"/>
        <dbReference type="ChEBI" id="CHEBI:57856"/>
        <dbReference type="ChEBI" id="CHEBI:59789"/>
        <dbReference type="ChEBI" id="CHEBI:90615"/>
        <dbReference type="ChEBI" id="CHEBI:90616"/>
        <dbReference type="EC" id="2.1.1.72"/>
    </reaction>
</comment>
<dbReference type="InterPro" id="IPR046820">
    <property type="entry name" value="MmeI_TRD"/>
</dbReference>
<dbReference type="PRINTS" id="PR00507">
    <property type="entry name" value="N12N6MTFRASE"/>
</dbReference>
<evidence type="ECO:0000259" key="8">
    <source>
        <dbReference type="Pfam" id="PF20466"/>
    </source>
</evidence>
<keyword evidence="10" id="KW-1185">Reference proteome</keyword>
<dbReference type="PANTHER" id="PTHR33841">
    <property type="entry name" value="DNA METHYLTRANSFERASE YEEA-RELATED"/>
    <property type="match status" value="1"/>
</dbReference>
<dbReference type="Pfam" id="PF20466">
    <property type="entry name" value="MmeI_TRD"/>
    <property type="match status" value="1"/>
</dbReference>
<accession>A0A9W6GCW9</accession>
<gene>
    <name evidence="9" type="ORF">GALLR39Z86_43620</name>
</gene>
<dbReference type="EMBL" id="BSDT01000001">
    <property type="protein sequence ID" value="GLI44512.1"/>
    <property type="molecule type" value="Genomic_DNA"/>
</dbReference>
<keyword evidence="3" id="KW-0808">Transferase</keyword>